<dbReference type="HOGENOM" id="CLU_3264054_0_0_3"/>
<sequence>MFGAKLPDKAALAIVDLLLSHLHINQPSGQLVQFGKILSWL</sequence>
<reference evidence="1 2" key="1">
    <citation type="journal article" date="2008" name="Proc. Natl. Acad. Sci. U.S.A.">
        <title>Niche adaptation and genome expansion in the chlorophyll d-producing cyanobacterium Acaryochloris marina.</title>
        <authorList>
            <person name="Swingley W.D."/>
            <person name="Chen M."/>
            <person name="Cheung P.C."/>
            <person name="Conrad A.L."/>
            <person name="Dejesa L.C."/>
            <person name="Hao J."/>
            <person name="Honchak B.M."/>
            <person name="Karbach L.E."/>
            <person name="Kurdoglu A."/>
            <person name="Lahiri S."/>
            <person name="Mastrian S.D."/>
            <person name="Miyashita H."/>
            <person name="Page L."/>
            <person name="Ramakrishna P."/>
            <person name="Satoh S."/>
            <person name="Sattley W.M."/>
            <person name="Shimada Y."/>
            <person name="Taylor H.L."/>
            <person name="Tomo T."/>
            <person name="Tsuchiya T."/>
            <person name="Wang Z.T."/>
            <person name="Raymond J."/>
            <person name="Mimuro M."/>
            <person name="Blankenship R.E."/>
            <person name="Touchman J.W."/>
        </authorList>
    </citation>
    <scope>NUCLEOTIDE SEQUENCE [LARGE SCALE GENOMIC DNA]</scope>
    <source>
        <strain evidence="2">MBIC 11017</strain>
    </source>
</reference>
<proteinExistence type="predicted"/>
<dbReference type="Proteomes" id="UP000000268">
    <property type="component" value="Chromosome"/>
</dbReference>
<dbReference type="AlphaFoldDB" id="B0C5B6"/>
<keyword evidence="2" id="KW-1185">Reference proteome</keyword>
<evidence type="ECO:0000313" key="1">
    <source>
        <dbReference type="EMBL" id="ABW26356.1"/>
    </source>
</evidence>
<name>B0C5B6_ACAM1</name>
<gene>
    <name evidence="1" type="ordered locus">AM1_1323</name>
</gene>
<evidence type="ECO:0000313" key="2">
    <source>
        <dbReference type="Proteomes" id="UP000000268"/>
    </source>
</evidence>
<organism evidence="1 2">
    <name type="scientific">Acaryochloris marina (strain MBIC 11017)</name>
    <dbReference type="NCBI Taxonomy" id="329726"/>
    <lineage>
        <taxon>Bacteria</taxon>
        <taxon>Bacillati</taxon>
        <taxon>Cyanobacteriota</taxon>
        <taxon>Cyanophyceae</taxon>
        <taxon>Acaryochloridales</taxon>
        <taxon>Acaryochloridaceae</taxon>
        <taxon>Acaryochloris</taxon>
    </lineage>
</organism>
<dbReference type="KEGG" id="amr:AM1_1323"/>
<dbReference type="EMBL" id="CP000828">
    <property type="protein sequence ID" value="ABW26356.1"/>
    <property type="molecule type" value="Genomic_DNA"/>
</dbReference>
<accession>B0C5B6</accession>
<protein>
    <submittedName>
        <fullName evidence="1">Uncharacterized protein</fullName>
    </submittedName>
</protein>